<dbReference type="PANTHER" id="PTHR43555">
    <property type="entry name" value="PHOSPHORIBOSYLFORMYLGLYCINAMIDINE SYNTHASE SUBUNIT PURL"/>
    <property type="match status" value="1"/>
</dbReference>
<dbReference type="SUPFAM" id="SSF56042">
    <property type="entry name" value="PurM C-terminal domain-like"/>
    <property type="match status" value="2"/>
</dbReference>
<proteinExistence type="predicted"/>
<name>A0A0G0X431_9BACT</name>
<evidence type="ECO:0000313" key="3">
    <source>
        <dbReference type="Proteomes" id="UP000034371"/>
    </source>
</evidence>
<accession>A0A0G0X431</accession>
<sequence>MLTIGGRTGRDGIHGANVSSGAMTHETILVDGTSVQEGNPIVQNKVFAAIEECRDAGLHRALTDCGGGGVHLDKVPLKYAGLADWEIWLSESQERMVLAVPPENLEKFLEICLKYEVPADVIGAFTGDKQLRLKNKEQVVGELPMAFLHDGFPKRRMPVVYTETEEKNDVPEKPTDWQKTIEDVMSDLNVCSKEPMLRQYDMTVQGKTALEPFTGVYFDAPNDASVVFLRFGEPAGMVLAQGVNPFLMKEDIVEGTRWAVARAISNFVAHGGNPDKMAMADNVVWPGTDPEALGKLDRTIDTLEEMIRVIEAPFISGKDSMKALYDGPEGVIKNPPLLNVTVAGTIPDVMKTTSVDIKSSNSVLCVVGAMDTEHIGGSIYARTAHIENSHIPQLDTKTFPLSLRAIHDAIQAGKVKSCKSNGEGGIAAAISMMCFGGDCGAEIDLNCLGASRPDFALFNETAGSFVIEVADEKEIEELFGPVPHAVIGRTVSERKLSIIRRSERYHSRFRFCKKSVEASIPGTIWLVANNLYSHRLCSIDHVLLFSKRPVQMIIKI</sequence>
<dbReference type="GO" id="GO:0004642">
    <property type="term" value="F:phosphoribosylformylglycinamidine synthase activity"/>
    <property type="evidence" value="ECO:0007669"/>
    <property type="project" value="InterPro"/>
</dbReference>
<dbReference type="AlphaFoldDB" id="A0A0G0X431"/>
<dbReference type="InterPro" id="IPR010918">
    <property type="entry name" value="PurM-like_C_dom"/>
</dbReference>
<dbReference type="PATRIC" id="fig|1618487.3.peg.856"/>
<organism evidence="2 3">
    <name type="scientific">Candidatus Roizmanbacteria bacterium GW2011_GWC2_41_7</name>
    <dbReference type="NCBI Taxonomy" id="1618487"/>
    <lineage>
        <taxon>Bacteria</taxon>
        <taxon>Candidatus Roizmaniibacteriota</taxon>
    </lineage>
</organism>
<dbReference type="InterPro" id="IPR036921">
    <property type="entry name" value="PurM-like_N_sf"/>
</dbReference>
<dbReference type="InterPro" id="IPR036676">
    <property type="entry name" value="PurM-like_C_sf"/>
</dbReference>
<dbReference type="PANTHER" id="PTHR43555:SF1">
    <property type="entry name" value="PHOSPHORIBOSYLFORMYLGLYCINAMIDINE SYNTHASE SUBUNIT PURL"/>
    <property type="match status" value="1"/>
</dbReference>
<evidence type="ECO:0000259" key="1">
    <source>
        <dbReference type="Pfam" id="PF02769"/>
    </source>
</evidence>
<dbReference type="EMBL" id="LCBY01000073">
    <property type="protein sequence ID" value="KKS19809.1"/>
    <property type="molecule type" value="Genomic_DNA"/>
</dbReference>
<dbReference type="Pfam" id="PF02769">
    <property type="entry name" value="AIRS_C"/>
    <property type="match status" value="2"/>
</dbReference>
<comment type="caution">
    <text evidence="2">The sequence shown here is derived from an EMBL/GenBank/DDBJ whole genome shotgun (WGS) entry which is preliminary data.</text>
</comment>
<evidence type="ECO:0000313" key="2">
    <source>
        <dbReference type="EMBL" id="KKS19809.1"/>
    </source>
</evidence>
<dbReference type="InterPro" id="IPR010074">
    <property type="entry name" value="PRibForGlyAmidine_synth_PurL"/>
</dbReference>
<gene>
    <name evidence="2" type="ORF">UU78_C0073G0001</name>
</gene>
<feature type="domain" description="PurM-like C-terminal" evidence="1">
    <location>
        <begin position="70"/>
        <end position="133"/>
    </location>
</feature>
<feature type="domain" description="PurM-like C-terminal" evidence="1">
    <location>
        <begin position="364"/>
        <end position="499"/>
    </location>
</feature>
<protein>
    <submittedName>
        <fullName evidence="2">Phosphoribosylformylglycinamidine synthase 2</fullName>
    </submittedName>
</protein>
<reference evidence="2 3" key="1">
    <citation type="journal article" date="2015" name="Nature">
        <title>rRNA introns, odd ribosomes, and small enigmatic genomes across a large radiation of phyla.</title>
        <authorList>
            <person name="Brown C.T."/>
            <person name="Hug L.A."/>
            <person name="Thomas B.C."/>
            <person name="Sharon I."/>
            <person name="Castelle C.J."/>
            <person name="Singh A."/>
            <person name="Wilkins M.J."/>
            <person name="Williams K.H."/>
            <person name="Banfield J.F."/>
        </authorList>
    </citation>
    <scope>NUCLEOTIDE SEQUENCE [LARGE SCALE GENOMIC DNA]</scope>
</reference>
<dbReference type="Proteomes" id="UP000034371">
    <property type="component" value="Unassembled WGS sequence"/>
</dbReference>
<dbReference type="SUPFAM" id="SSF55326">
    <property type="entry name" value="PurM N-terminal domain-like"/>
    <property type="match status" value="1"/>
</dbReference>
<dbReference type="GO" id="GO:0006189">
    <property type="term" value="P:'de novo' IMP biosynthetic process"/>
    <property type="evidence" value="ECO:0007669"/>
    <property type="project" value="InterPro"/>
</dbReference>
<dbReference type="Gene3D" id="3.30.1330.10">
    <property type="entry name" value="PurM-like, N-terminal domain"/>
    <property type="match status" value="1"/>
</dbReference>
<dbReference type="CDD" id="cd02204">
    <property type="entry name" value="PurL_repeat2"/>
    <property type="match status" value="1"/>
</dbReference>
<dbReference type="Gene3D" id="3.90.650.10">
    <property type="entry name" value="PurM-like C-terminal domain"/>
    <property type="match status" value="2"/>
</dbReference>